<proteinExistence type="predicted"/>
<dbReference type="RefSeq" id="WP_250874072.1">
    <property type="nucleotide sequence ID" value="NZ_JALXFV010000006.1"/>
</dbReference>
<dbReference type="PROSITE" id="PS51318">
    <property type="entry name" value="TAT"/>
    <property type="match status" value="1"/>
</dbReference>
<accession>A0ABD6AX58</accession>
<name>A0ABD6AX58_9EURY</name>
<keyword evidence="3" id="KW-1185">Reference proteome</keyword>
<organism evidence="2 3">
    <name type="scientific">Halomarina rubra</name>
    <dbReference type="NCBI Taxonomy" id="2071873"/>
    <lineage>
        <taxon>Archaea</taxon>
        <taxon>Methanobacteriati</taxon>
        <taxon>Methanobacteriota</taxon>
        <taxon>Stenosarchaea group</taxon>
        <taxon>Halobacteria</taxon>
        <taxon>Halobacteriales</taxon>
        <taxon>Natronomonadaceae</taxon>
        <taxon>Halomarina</taxon>
    </lineage>
</organism>
<dbReference type="EMBL" id="JBHUDC010000006">
    <property type="protein sequence ID" value="MFD1514100.1"/>
    <property type="molecule type" value="Genomic_DNA"/>
</dbReference>
<feature type="region of interest" description="Disordered" evidence="1">
    <location>
        <begin position="29"/>
        <end position="48"/>
    </location>
</feature>
<evidence type="ECO:0000313" key="2">
    <source>
        <dbReference type="EMBL" id="MFD1514100.1"/>
    </source>
</evidence>
<evidence type="ECO:0000313" key="3">
    <source>
        <dbReference type="Proteomes" id="UP001597187"/>
    </source>
</evidence>
<gene>
    <name evidence="2" type="ORF">ACFSBT_12500</name>
</gene>
<feature type="compositionally biased region" description="Polar residues" evidence="1">
    <location>
        <begin position="30"/>
        <end position="44"/>
    </location>
</feature>
<dbReference type="Proteomes" id="UP001597187">
    <property type="component" value="Unassembled WGS sequence"/>
</dbReference>
<evidence type="ECO:0000256" key="1">
    <source>
        <dbReference type="SAM" id="MobiDB-lite"/>
    </source>
</evidence>
<dbReference type="InterPro" id="IPR006311">
    <property type="entry name" value="TAT_signal"/>
</dbReference>
<dbReference type="PROSITE" id="PS51257">
    <property type="entry name" value="PROKAR_LIPOPROTEIN"/>
    <property type="match status" value="1"/>
</dbReference>
<protein>
    <submittedName>
        <fullName evidence="2">Uncharacterized protein</fullName>
    </submittedName>
</protein>
<reference evidence="2 3" key="1">
    <citation type="journal article" date="2019" name="Int. J. Syst. Evol. Microbiol.">
        <title>The Global Catalogue of Microorganisms (GCM) 10K type strain sequencing project: providing services to taxonomists for standard genome sequencing and annotation.</title>
        <authorList>
            <consortium name="The Broad Institute Genomics Platform"/>
            <consortium name="The Broad Institute Genome Sequencing Center for Infectious Disease"/>
            <person name="Wu L."/>
            <person name="Ma J."/>
        </authorList>
    </citation>
    <scope>NUCLEOTIDE SEQUENCE [LARGE SCALE GENOMIC DNA]</scope>
    <source>
        <strain evidence="2 3">CGMCC 1.12563</strain>
    </source>
</reference>
<sequence>MTQHTRRAFLAAAGGLSVGLAGCLGLESGANDSSSTTDESNGDSSVIRDARVEETELVIEVREETVDRITVIDPTGEAFADRELTPGATRMTIRIGTRYRPGEYRIHAVRDGEQIAESVMQIAPKVEIVDVRVGANHLDEMPEGLGNSRDVEAIVRIRNEGTGPTTIRGLMFEGDVPNPTEREEILTNNGRSGIYDSEDGGDLEEFMLTGGEQATLYSSTLPFSWARTAGGCQVSGGKITVLVLHGQALQETSWEEKVSYTPGSGEYKCETTLSEAE</sequence>
<dbReference type="AlphaFoldDB" id="A0ABD6AX58"/>
<comment type="caution">
    <text evidence="2">The sequence shown here is derived from an EMBL/GenBank/DDBJ whole genome shotgun (WGS) entry which is preliminary data.</text>
</comment>